<organism evidence="2 3">
    <name type="scientific">Eleutherodactylus coqui</name>
    <name type="common">Puerto Rican coqui</name>
    <dbReference type="NCBI Taxonomy" id="57060"/>
    <lineage>
        <taxon>Eukaryota</taxon>
        <taxon>Metazoa</taxon>
        <taxon>Chordata</taxon>
        <taxon>Craniata</taxon>
        <taxon>Vertebrata</taxon>
        <taxon>Euteleostomi</taxon>
        <taxon>Amphibia</taxon>
        <taxon>Batrachia</taxon>
        <taxon>Anura</taxon>
        <taxon>Neobatrachia</taxon>
        <taxon>Hyloidea</taxon>
        <taxon>Eleutherodactylidae</taxon>
        <taxon>Eleutherodactylinae</taxon>
        <taxon>Eleutherodactylus</taxon>
        <taxon>Eleutherodactylus</taxon>
    </lineage>
</organism>
<dbReference type="Proteomes" id="UP000770717">
    <property type="component" value="Unassembled WGS sequence"/>
</dbReference>
<reference evidence="2" key="1">
    <citation type="thesis" date="2020" institute="ProQuest LLC" country="789 East Eisenhower Parkway, Ann Arbor, MI, USA">
        <title>Comparative Genomics and Chromosome Evolution.</title>
        <authorList>
            <person name="Mudd A.B."/>
        </authorList>
    </citation>
    <scope>NUCLEOTIDE SEQUENCE</scope>
    <source>
        <strain evidence="2">HN-11 Male</strain>
        <tissue evidence="2">Kidney and liver</tissue>
    </source>
</reference>
<dbReference type="OrthoDB" id="8118055at2759"/>
<dbReference type="EMBL" id="WNTK01000603">
    <property type="protein sequence ID" value="KAG9469185.1"/>
    <property type="molecule type" value="Genomic_DNA"/>
</dbReference>
<protein>
    <submittedName>
        <fullName evidence="2">Uncharacterized protein</fullName>
    </submittedName>
</protein>
<keyword evidence="1" id="KW-1133">Transmembrane helix</keyword>
<proteinExistence type="predicted"/>
<gene>
    <name evidence="2" type="ORF">GDO78_021085</name>
</gene>
<sequence length="79" mass="9287">MAATYSPQRRDFMSVTLIQPDGGGYNNGKVWRRQSCWRKWKQLSRLQRSIILFLCTLLAFCGVVSFSNLGEHWKSKYRL</sequence>
<name>A0A8J6EHQ8_ELECQ</name>
<comment type="caution">
    <text evidence="2">The sequence shown here is derived from an EMBL/GenBank/DDBJ whole genome shotgun (WGS) entry which is preliminary data.</text>
</comment>
<dbReference type="AlphaFoldDB" id="A0A8J6EHQ8"/>
<evidence type="ECO:0000313" key="2">
    <source>
        <dbReference type="EMBL" id="KAG9469185.1"/>
    </source>
</evidence>
<keyword evidence="3" id="KW-1185">Reference proteome</keyword>
<keyword evidence="1" id="KW-0812">Transmembrane</keyword>
<evidence type="ECO:0000256" key="1">
    <source>
        <dbReference type="SAM" id="Phobius"/>
    </source>
</evidence>
<keyword evidence="1" id="KW-0472">Membrane</keyword>
<accession>A0A8J6EHQ8</accession>
<evidence type="ECO:0000313" key="3">
    <source>
        <dbReference type="Proteomes" id="UP000770717"/>
    </source>
</evidence>
<feature type="transmembrane region" description="Helical" evidence="1">
    <location>
        <begin position="49"/>
        <end position="69"/>
    </location>
</feature>